<reference evidence="8" key="4">
    <citation type="submission" date="2025-09" db="UniProtKB">
        <authorList>
            <consortium name="Ensembl"/>
        </authorList>
    </citation>
    <scope>IDENTIFICATION</scope>
</reference>
<keyword evidence="9" id="KW-1185">Reference proteome</keyword>
<feature type="compositionally biased region" description="Basic and acidic residues" evidence="7">
    <location>
        <begin position="520"/>
        <end position="529"/>
    </location>
</feature>
<sequence>MSVVGIDVGFQNCYIAVARSGGIETIANEYSDRCTPACVSLASKNRTIGNAAKGQIITNFKNTIHGFKKFHGRAFDDPYVQREKPMLPYSLHKLASGNTGIKVRYLNEDKVFTIEQVTAMLLTKLKETSESALKKPVVDCVISVPSFFTDAERRSVMDATQIAGLNCLRLINDTTAVALAYGIYKQDLPTPEEKPRNVVFVDLGHSSFQLSISAFNKGKLKILATAFDPYLGGRNFDEVLVEHFCEEFKARYKLNVKENPRALLRLSQECEKLKKLMSANCSDLPINIECFMNDIDVTGKMNRVQFEELCASLLMRVEAPLKAVMEQSKLSRDEIYAVEVVGGATRIPSVKERISKFFGKDVSTTLNADEAVARGCALQCAIMSPAFKVREFSITDVVPFPITLRWKSPTEDGVGECEVYSKNHPAPFSKVITFHKKEPFDLEAFYSLPQELPYPDIRIGHFSVQNVVPQPDGDSSKVKVKVRVNVHGIFSVSSASLMEKQKGEGEDVQMDIEPTVQNEGRPEDQKSDFDSQQMYLSLPFSVLQGQMIIQDKLEKERNDAKNAVEEYVYDLRDKLCSIYEKYTTEEDSNRLTLMLGDTENWLYEEGEDQAKQVYVDKLDDLKRFGQPIQDRYREHEDRPRAFEEMGKKIQLYMKAVELYKHKDEHYQHLSAEEMSSVEKCVNESMAWMNSKMNAQNKLTITQDPVIKVADIISKIQELDGICNPVINRPKPKAEEVLEENERSNGAHNGPRQGSDGKGDAKGCSQTKPPSGEMEID</sequence>
<evidence type="ECO:0000313" key="9">
    <source>
        <dbReference type="Proteomes" id="UP000265140"/>
    </source>
</evidence>
<protein>
    <recommendedName>
        <fullName evidence="10">Heat shock protein 4 like</fullName>
    </recommendedName>
</protein>
<reference evidence="8" key="3">
    <citation type="submission" date="2025-08" db="UniProtKB">
        <authorList>
            <consortium name="Ensembl"/>
        </authorList>
    </citation>
    <scope>IDENTIFICATION</scope>
</reference>
<reference evidence="8" key="2">
    <citation type="submission" date="2020-02" db="EMBL/GenBank/DDBJ databases">
        <title>Esox lucius (northern pike) genome, fEsoLuc1, primary haplotype.</title>
        <authorList>
            <person name="Myers G."/>
            <person name="Karagic N."/>
            <person name="Meyer A."/>
            <person name="Pippel M."/>
            <person name="Reichard M."/>
            <person name="Winkler S."/>
            <person name="Tracey A."/>
            <person name="Sims Y."/>
            <person name="Howe K."/>
            <person name="Rhie A."/>
            <person name="Formenti G."/>
            <person name="Durbin R."/>
            <person name="Fedrigo O."/>
            <person name="Jarvis E.D."/>
        </authorList>
    </citation>
    <scope>NUCLEOTIDE SEQUENCE [LARGE SCALE GENOMIC DNA]</scope>
</reference>
<dbReference type="FunFam" id="3.30.420.40:FF:000171">
    <property type="entry name" value="Heat shock 70 kDa protein 4"/>
    <property type="match status" value="1"/>
</dbReference>
<dbReference type="FunFam" id="2.60.34.10:FF:000030">
    <property type="entry name" value="Heat shock protein family A (Hsp70) member 4 like"/>
    <property type="match status" value="1"/>
</dbReference>
<dbReference type="Bgee" id="ENSELUG00000009927">
    <property type="expression patterns" value="Expressed in brain and 9 other cell types or tissues"/>
</dbReference>
<reference evidence="9" key="1">
    <citation type="journal article" date="2014" name="PLoS ONE">
        <title>The genome and linkage map of the northern pike (Esox lucius): conserved synteny revealed between the salmonid sister group and the Neoteleostei.</title>
        <authorList>
            <person name="Rondeau E.B."/>
            <person name="Minkley D.R."/>
            <person name="Leong J.S."/>
            <person name="Messmer A.M."/>
            <person name="Jantzen J.R."/>
            <person name="von Schalburg K.R."/>
            <person name="Lemon C."/>
            <person name="Bird N.H."/>
            <person name="Koop B.F."/>
        </authorList>
    </citation>
    <scope>NUCLEOTIDE SEQUENCE</scope>
</reference>
<dbReference type="Gene3D" id="3.90.640.10">
    <property type="entry name" value="Actin, Chain A, domain 4"/>
    <property type="match status" value="1"/>
</dbReference>
<dbReference type="Gene3D" id="2.60.34.10">
    <property type="entry name" value="Substrate Binding Domain Of DNAk, Chain A, domain 1"/>
    <property type="match status" value="1"/>
</dbReference>
<organism evidence="8 9">
    <name type="scientific">Esox lucius</name>
    <name type="common">Northern pike</name>
    <dbReference type="NCBI Taxonomy" id="8010"/>
    <lineage>
        <taxon>Eukaryota</taxon>
        <taxon>Metazoa</taxon>
        <taxon>Chordata</taxon>
        <taxon>Craniata</taxon>
        <taxon>Vertebrata</taxon>
        <taxon>Euteleostomi</taxon>
        <taxon>Actinopterygii</taxon>
        <taxon>Neopterygii</taxon>
        <taxon>Teleostei</taxon>
        <taxon>Protacanthopterygii</taxon>
        <taxon>Esociformes</taxon>
        <taxon>Esocidae</taxon>
        <taxon>Esox</taxon>
    </lineage>
</organism>
<keyword evidence="4" id="KW-0597">Phosphoprotein</keyword>
<evidence type="ECO:0000256" key="1">
    <source>
        <dbReference type="ARBA" id="ARBA00004496"/>
    </source>
</evidence>
<dbReference type="InterPro" id="IPR029047">
    <property type="entry name" value="HSP70_peptide-bd_sf"/>
</dbReference>
<feature type="region of interest" description="Disordered" evidence="7">
    <location>
        <begin position="732"/>
        <end position="776"/>
    </location>
</feature>
<dbReference type="Ensembl" id="ENSELUT00000058395.2">
    <property type="protein sequence ID" value="ENSELUP00000076226.1"/>
    <property type="gene ID" value="ENSELUG00000009927.3"/>
</dbReference>
<dbReference type="FunFam" id="3.30.420.40:FF:000495">
    <property type="entry name" value="Heat shock protein 4b"/>
    <property type="match status" value="1"/>
</dbReference>
<evidence type="ECO:0000256" key="4">
    <source>
        <dbReference type="ARBA" id="ARBA00022553"/>
    </source>
</evidence>
<dbReference type="GO" id="GO:0005524">
    <property type="term" value="F:ATP binding"/>
    <property type="evidence" value="ECO:0007669"/>
    <property type="project" value="UniProtKB-KW"/>
</dbReference>
<comment type="similarity">
    <text evidence="2">Belongs to the heat shock protein 70 family.</text>
</comment>
<dbReference type="PROSITE" id="PS01036">
    <property type="entry name" value="HSP70_3"/>
    <property type="match status" value="1"/>
</dbReference>
<accession>A0A6Q2ZES0</accession>
<gene>
    <name evidence="8" type="primary">HSPA4L</name>
</gene>
<evidence type="ECO:0008006" key="10">
    <source>
        <dbReference type="Google" id="ProtNLM"/>
    </source>
</evidence>
<dbReference type="GO" id="GO:0005829">
    <property type="term" value="C:cytosol"/>
    <property type="evidence" value="ECO:0007669"/>
    <property type="project" value="TreeGrafter"/>
</dbReference>
<dbReference type="PANTHER" id="PTHR45639">
    <property type="entry name" value="HSC70CB, ISOFORM G-RELATED"/>
    <property type="match status" value="1"/>
</dbReference>
<comment type="subcellular location">
    <subcellularLocation>
        <location evidence="1">Cytoplasm</location>
    </subcellularLocation>
</comment>
<dbReference type="SUPFAM" id="SSF100934">
    <property type="entry name" value="Heat shock protein 70kD (HSP70), C-terminal subdomain"/>
    <property type="match status" value="2"/>
</dbReference>
<dbReference type="FunFam" id="3.30.30.30:FF:000002">
    <property type="entry name" value="Heat shock 70 kDa protein 4"/>
    <property type="match status" value="1"/>
</dbReference>
<evidence type="ECO:0000256" key="3">
    <source>
        <dbReference type="ARBA" id="ARBA00022490"/>
    </source>
</evidence>
<dbReference type="Proteomes" id="UP000265140">
    <property type="component" value="Chromosome 15"/>
</dbReference>
<dbReference type="Gene3D" id="3.30.420.40">
    <property type="match status" value="2"/>
</dbReference>
<dbReference type="Gene3D" id="3.30.30.30">
    <property type="match status" value="1"/>
</dbReference>
<evidence type="ECO:0000256" key="6">
    <source>
        <dbReference type="ARBA" id="ARBA00022840"/>
    </source>
</evidence>
<proteinExistence type="inferred from homology"/>
<dbReference type="PANTHER" id="PTHR45639:SF5">
    <property type="entry name" value="HEAT SHOCK 70 KDA PROTEIN 4L"/>
    <property type="match status" value="1"/>
</dbReference>
<dbReference type="GeneTree" id="ENSGT00940000158736"/>
<evidence type="ECO:0000256" key="7">
    <source>
        <dbReference type="SAM" id="MobiDB-lite"/>
    </source>
</evidence>
<dbReference type="FunFam" id="3.30.420.40:FF:000767">
    <property type="entry name" value="Heat shock protein 70 (HSP70)-4, putative"/>
    <property type="match status" value="2"/>
</dbReference>
<dbReference type="InterPro" id="IPR018181">
    <property type="entry name" value="Heat_shock_70_CS"/>
</dbReference>
<dbReference type="InterPro" id="IPR013126">
    <property type="entry name" value="Hsp_70_fam"/>
</dbReference>
<evidence type="ECO:0000256" key="2">
    <source>
        <dbReference type="ARBA" id="ARBA00007381"/>
    </source>
</evidence>
<dbReference type="FunFam" id="1.20.1270.10:FF:000002">
    <property type="entry name" value="Heat shock 70 kDa protein 4"/>
    <property type="match status" value="1"/>
</dbReference>
<dbReference type="PRINTS" id="PR00301">
    <property type="entry name" value="HEATSHOCK70"/>
</dbReference>
<keyword evidence="3" id="KW-0963">Cytoplasm</keyword>
<dbReference type="SUPFAM" id="SSF53067">
    <property type="entry name" value="Actin-like ATPase domain"/>
    <property type="match status" value="2"/>
</dbReference>
<dbReference type="InterPro" id="IPR029048">
    <property type="entry name" value="HSP70_C_sf"/>
</dbReference>
<feature type="compositionally biased region" description="Basic and acidic residues" evidence="7">
    <location>
        <begin position="732"/>
        <end position="744"/>
    </location>
</feature>
<dbReference type="Gene3D" id="1.20.1270.10">
    <property type="match status" value="2"/>
</dbReference>
<name>A0A6Q2ZES0_ESOLU</name>
<dbReference type="GO" id="GO:0005634">
    <property type="term" value="C:nucleus"/>
    <property type="evidence" value="ECO:0007669"/>
    <property type="project" value="TreeGrafter"/>
</dbReference>
<keyword evidence="6" id="KW-0067">ATP-binding</keyword>
<keyword evidence="5" id="KW-0547">Nucleotide-binding</keyword>
<feature type="region of interest" description="Disordered" evidence="7">
    <location>
        <begin position="501"/>
        <end position="529"/>
    </location>
</feature>
<dbReference type="AlphaFoldDB" id="A0A6Q2ZES0"/>
<dbReference type="SUPFAM" id="SSF100920">
    <property type="entry name" value="Heat shock protein 70kD (HSP70), peptide-binding domain"/>
    <property type="match status" value="1"/>
</dbReference>
<dbReference type="InterPro" id="IPR043129">
    <property type="entry name" value="ATPase_NBD"/>
</dbReference>
<evidence type="ECO:0000256" key="5">
    <source>
        <dbReference type="ARBA" id="ARBA00022741"/>
    </source>
</evidence>
<evidence type="ECO:0000313" key="8">
    <source>
        <dbReference type="Ensembl" id="ENSELUP00000076226.1"/>
    </source>
</evidence>
<dbReference type="FunFam" id="3.90.640.10:FF:000004">
    <property type="entry name" value="Heat shock 70 kDa protein 4"/>
    <property type="match status" value="1"/>
</dbReference>
<dbReference type="Pfam" id="PF00012">
    <property type="entry name" value="HSP70"/>
    <property type="match status" value="1"/>
</dbReference>
<dbReference type="GO" id="GO:0140662">
    <property type="term" value="F:ATP-dependent protein folding chaperone"/>
    <property type="evidence" value="ECO:0007669"/>
    <property type="project" value="InterPro"/>
</dbReference>